<accession>A0ABW5UTF5</accession>
<sequence>MSRAKPLNLSALLQAPLALPSQPRTVALLLSELRTPQPGMRRLDQLFGTDPALAARLLAAANRAEHQLEQRVSGIPEALVVLGQAELRDLVAQAPLGLGTGWLQGLELPDFWRYSVEVAKLARALAASVQAPAATAYALGLLHGLGEILLHGADAQRAAAMGETVAVLHPNRARLEMQVYGYSYSQVSAALAGSWNLPPLMVQALLHLHAPMQQSQFEPLTGVLHLACWRVRARAANWDDRKLAVSFPAEVGLALRMDIDMVLRQASIDWHAAGGLDVQL</sequence>
<organism evidence="2 3">
    <name type="scientific">Comamonas terrae</name>
    <dbReference type="NCBI Taxonomy" id="673548"/>
    <lineage>
        <taxon>Bacteria</taxon>
        <taxon>Pseudomonadati</taxon>
        <taxon>Pseudomonadota</taxon>
        <taxon>Betaproteobacteria</taxon>
        <taxon>Burkholderiales</taxon>
        <taxon>Comamonadaceae</taxon>
        <taxon>Comamonas</taxon>
    </lineage>
</organism>
<feature type="domain" description="HDOD" evidence="1">
    <location>
        <begin position="19"/>
        <end position="211"/>
    </location>
</feature>
<dbReference type="PROSITE" id="PS51833">
    <property type="entry name" value="HDOD"/>
    <property type="match status" value="1"/>
</dbReference>
<dbReference type="EMBL" id="JBHUMV010000011">
    <property type="protein sequence ID" value="MFD2756501.1"/>
    <property type="molecule type" value="Genomic_DNA"/>
</dbReference>
<protein>
    <submittedName>
        <fullName evidence="2">HDOD domain-containing protein</fullName>
    </submittedName>
</protein>
<dbReference type="InterPro" id="IPR052340">
    <property type="entry name" value="RNase_Y/CdgJ"/>
</dbReference>
<dbReference type="SUPFAM" id="SSF109604">
    <property type="entry name" value="HD-domain/PDEase-like"/>
    <property type="match status" value="1"/>
</dbReference>
<proteinExistence type="predicted"/>
<dbReference type="Proteomes" id="UP001597463">
    <property type="component" value="Unassembled WGS sequence"/>
</dbReference>
<gene>
    <name evidence="2" type="ORF">ACFSW6_20705</name>
</gene>
<evidence type="ECO:0000259" key="1">
    <source>
        <dbReference type="PROSITE" id="PS51833"/>
    </source>
</evidence>
<evidence type="ECO:0000313" key="2">
    <source>
        <dbReference type="EMBL" id="MFD2756501.1"/>
    </source>
</evidence>
<dbReference type="PANTHER" id="PTHR33525">
    <property type="match status" value="1"/>
</dbReference>
<dbReference type="Gene3D" id="1.10.3210.10">
    <property type="entry name" value="Hypothetical protein af1432"/>
    <property type="match status" value="1"/>
</dbReference>
<dbReference type="InterPro" id="IPR013976">
    <property type="entry name" value="HDOD"/>
</dbReference>
<dbReference type="PANTHER" id="PTHR33525:SF6">
    <property type="entry name" value="HDOD DOMAIN-CONTAINING PROTEIN"/>
    <property type="match status" value="1"/>
</dbReference>
<comment type="caution">
    <text evidence="2">The sequence shown here is derived from an EMBL/GenBank/DDBJ whole genome shotgun (WGS) entry which is preliminary data.</text>
</comment>
<evidence type="ECO:0000313" key="3">
    <source>
        <dbReference type="Proteomes" id="UP001597463"/>
    </source>
</evidence>
<name>A0ABW5UTF5_9BURK</name>
<dbReference type="Pfam" id="PF08668">
    <property type="entry name" value="HDOD"/>
    <property type="match status" value="1"/>
</dbReference>
<reference evidence="3" key="1">
    <citation type="journal article" date="2019" name="Int. J. Syst. Evol. Microbiol.">
        <title>The Global Catalogue of Microorganisms (GCM) 10K type strain sequencing project: providing services to taxonomists for standard genome sequencing and annotation.</title>
        <authorList>
            <consortium name="The Broad Institute Genomics Platform"/>
            <consortium name="The Broad Institute Genome Sequencing Center for Infectious Disease"/>
            <person name="Wu L."/>
            <person name="Ma J."/>
        </authorList>
    </citation>
    <scope>NUCLEOTIDE SEQUENCE [LARGE SCALE GENOMIC DNA]</scope>
    <source>
        <strain evidence="3">TISTR 1906</strain>
    </source>
</reference>
<keyword evidence="3" id="KW-1185">Reference proteome</keyword>
<dbReference type="RefSeq" id="WP_066471858.1">
    <property type="nucleotide sequence ID" value="NZ_BCNT01000001.1"/>
</dbReference>